<evidence type="ECO:0000256" key="1">
    <source>
        <dbReference type="ARBA" id="ARBA00004141"/>
    </source>
</evidence>
<keyword evidence="4 7" id="KW-1133">Transmembrane helix</keyword>
<feature type="transmembrane region" description="Helical" evidence="7">
    <location>
        <begin position="90"/>
        <end position="111"/>
    </location>
</feature>
<feature type="transmembrane region" description="Helical" evidence="7">
    <location>
        <begin position="61"/>
        <end position="78"/>
    </location>
</feature>
<dbReference type="EMBL" id="RQZG01000001">
    <property type="protein sequence ID" value="RRD07094.1"/>
    <property type="molecule type" value="Genomic_DNA"/>
</dbReference>
<feature type="transmembrane region" description="Helical" evidence="7">
    <location>
        <begin position="245"/>
        <end position="265"/>
    </location>
</feature>
<evidence type="ECO:0000256" key="6">
    <source>
        <dbReference type="RuleBase" id="RU003943"/>
    </source>
</evidence>
<sequence>MNMFGYPFMQRALVAAVLSGLVAPAIGMYIVQRRLSLLGDGLGHVAIMGVGLALLTGWAPLPMAVLTCVVAAVVVELLRQSGKASGDLGLAVLFYGGIASGVMMAGIAGQGPAGLSAFLFGALTSVSETDLWVIAGLGVVILVFALGLWPRLFAICADEDFARVLGMRVRWLNLLVVVVAAVTVTISMRTVGLLLISALMVIPVATSQQLFISFRSALLGAMGVGLLAAVGGTIGSYHLNTATGATIVVTAILLLGVATMIGTLLQRRRRHVVFIPDHGEHGHIRAEVTTGRRPPSGKVTVIQHGDHMDEVVGVHRHALHGDHYDEH</sequence>
<keyword evidence="6" id="KW-0813">Transport</keyword>
<proteinExistence type="inferred from homology"/>
<dbReference type="GO" id="GO:0055085">
    <property type="term" value="P:transmembrane transport"/>
    <property type="evidence" value="ECO:0007669"/>
    <property type="project" value="InterPro"/>
</dbReference>
<name>A0A3P1TCH6_9ACTN</name>
<dbReference type="GO" id="GO:0043190">
    <property type="term" value="C:ATP-binding cassette (ABC) transporter complex"/>
    <property type="evidence" value="ECO:0007669"/>
    <property type="project" value="InterPro"/>
</dbReference>
<feature type="transmembrane region" description="Helical" evidence="7">
    <location>
        <begin position="131"/>
        <end position="150"/>
    </location>
</feature>
<comment type="subcellular location">
    <subcellularLocation>
        <location evidence="6">Cell membrane</location>
        <topology evidence="6">Multi-pass membrane protein</topology>
    </subcellularLocation>
    <subcellularLocation>
        <location evidence="1">Membrane</location>
        <topology evidence="1">Multi-pass membrane protein</topology>
    </subcellularLocation>
</comment>
<comment type="similarity">
    <text evidence="2 6">Belongs to the ABC-3 integral membrane protein family.</text>
</comment>
<evidence type="ECO:0000313" key="9">
    <source>
        <dbReference type="Proteomes" id="UP000280819"/>
    </source>
</evidence>
<dbReference type="AlphaFoldDB" id="A0A3P1TCH6"/>
<comment type="caution">
    <text evidence="8">The sequence shown here is derived from an EMBL/GenBank/DDBJ whole genome shotgun (WGS) entry which is preliminary data.</text>
</comment>
<protein>
    <submittedName>
        <fullName evidence="8">Metal ABC transporter permease</fullName>
    </submittedName>
</protein>
<feature type="transmembrane region" description="Helical" evidence="7">
    <location>
        <begin position="171"/>
        <end position="188"/>
    </location>
</feature>
<dbReference type="Proteomes" id="UP000280819">
    <property type="component" value="Unassembled WGS sequence"/>
</dbReference>
<evidence type="ECO:0000256" key="7">
    <source>
        <dbReference type="SAM" id="Phobius"/>
    </source>
</evidence>
<dbReference type="SUPFAM" id="SSF81345">
    <property type="entry name" value="ABC transporter involved in vitamin B12 uptake, BtuC"/>
    <property type="match status" value="1"/>
</dbReference>
<dbReference type="PANTHER" id="PTHR30477:SF0">
    <property type="entry name" value="METAL TRANSPORT SYSTEM MEMBRANE PROTEIN TM_0125-RELATED"/>
    <property type="match status" value="1"/>
</dbReference>
<evidence type="ECO:0000256" key="3">
    <source>
        <dbReference type="ARBA" id="ARBA00022692"/>
    </source>
</evidence>
<dbReference type="Gene3D" id="1.10.3470.10">
    <property type="entry name" value="ABC transporter involved in vitamin B12 uptake, BtuC"/>
    <property type="match status" value="1"/>
</dbReference>
<dbReference type="InterPro" id="IPR001626">
    <property type="entry name" value="ABC_TroCD"/>
</dbReference>
<dbReference type="RefSeq" id="WP_124841847.1">
    <property type="nucleotide sequence ID" value="NZ_RQZG01000001.1"/>
</dbReference>
<evidence type="ECO:0000256" key="2">
    <source>
        <dbReference type="ARBA" id="ARBA00008034"/>
    </source>
</evidence>
<reference evidence="8 9" key="1">
    <citation type="submission" date="2018-11" db="EMBL/GenBank/DDBJ databases">
        <title>Genomes From Bacteria Associated with the Canine Oral Cavity: a Test Case for Automated Genome-Based Taxonomic Assignment.</title>
        <authorList>
            <person name="Coil D.A."/>
            <person name="Jospin G."/>
            <person name="Darling A.E."/>
            <person name="Wallis C."/>
            <person name="Davis I.J."/>
            <person name="Harris S."/>
            <person name="Eisen J.A."/>
            <person name="Holcombe L.J."/>
            <person name="O'Flynn C."/>
        </authorList>
    </citation>
    <scope>NUCLEOTIDE SEQUENCE [LARGE SCALE GENOMIC DNA]</scope>
    <source>
        <strain evidence="8 9">OH887_COT-365</strain>
    </source>
</reference>
<dbReference type="Pfam" id="PF00950">
    <property type="entry name" value="ABC-3"/>
    <property type="match status" value="1"/>
</dbReference>
<feature type="transmembrane region" description="Helical" evidence="7">
    <location>
        <begin position="12"/>
        <end position="30"/>
    </location>
</feature>
<evidence type="ECO:0000256" key="5">
    <source>
        <dbReference type="ARBA" id="ARBA00023136"/>
    </source>
</evidence>
<feature type="transmembrane region" description="Helical" evidence="7">
    <location>
        <begin position="194"/>
        <end position="212"/>
    </location>
</feature>
<keyword evidence="5 7" id="KW-0472">Membrane</keyword>
<gene>
    <name evidence="8" type="ORF">EII34_00960</name>
</gene>
<dbReference type="OrthoDB" id="9798540at2"/>
<dbReference type="GO" id="GO:0010043">
    <property type="term" value="P:response to zinc ion"/>
    <property type="evidence" value="ECO:0007669"/>
    <property type="project" value="TreeGrafter"/>
</dbReference>
<evidence type="ECO:0000256" key="4">
    <source>
        <dbReference type="ARBA" id="ARBA00022989"/>
    </source>
</evidence>
<dbReference type="PANTHER" id="PTHR30477">
    <property type="entry name" value="ABC-TRANSPORTER METAL-BINDING PROTEIN"/>
    <property type="match status" value="1"/>
</dbReference>
<dbReference type="InterPro" id="IPR037294">
    <property type="entry name" value="ABC_BtuC-like"/>
</dbReference>
<organism evidence="8 9">
    <name type="scientific">Arachnia propionica</name>
    <dbReference type="NCBI Taxonomy" id="1750"/>
    <lineage>
        <taxon>Bacteria</taxon>
        <taxon>Bacillati</taxon>
        <taxon>Actinomycetota</taxon>
        <taxon>Actinomycetes</taxon>
        <taxon>Propionibacteriales</taxon>
        <taxon>Propionibacteriaceae</taxon>
        <taxon>Arachnia</taxon>
    </lineage>
</organism>
<evidence type="ECO:0000313" key="8">
    <source>
        <dbReference type="EMBL" id="RRD07094.1"/>
    </source>
</evidence>
<accession>A0A3P1TCH6</accession>
<feature type="transmembrane region" description="Helical" evidence="7">
    <location>
        <begin position="219"/>
        <end position="239"/>
    </location>
</feature>
<keyword evidence="3 6" id="KW-0812">Transmembrane</keyword>